<feature type="transmembrane region" description="Helical" evidence="5">
    <location>
        <begin position="185"/>
        <end position="203"/>
    </location>
</feature>
<dbReference type="STRING" id="697329.Rumal_1892"/>
<dbReference type="RefSeq" id="WP_013498554.1">
    <property type="nucleotide sequence ID" value="NC_014833.1"/>
</dbReference>
<name>E6UAG8_RUMA7</name>
<dbReference type="EMBL" id="CP002403">
    <property type="protein sequence ID" value="ADU22390.1"/>
    <property type="molecule type" value="Genomic_DNA"/>
</dbReference>
<dbReference type="InterPro" id="IPR004299">
    <property type="entry name" value="MBOAT_fam"/>
</dbReference>
<feature type="transmembrane region" description="Helical" evidence="5">
    <location>
        <begin position="297"/>
        <end position="316"/>
    </location>
</feature>
<evidence type="ECO:0000313" key="7">
    <source>
        <dbReference type="Proteomes" id="UP000006919"/>
    </source>
</evidence>
<evidence type="ECO:0000256" key="1">
    <source>
        <dbReference type="ARBA" id="ARBA00004141"/>
    </source>
</evidence>
<feature type="transmembrane region" description="Helical" evidence="5">
    <location>
        <begin position="430"/>
        <end position="449"/>
    </location>
</feature>
<dbReference type="OrthoDB" id="1815289at2"/>
<feature type="transmembrane region" description="Helical" evidence="5">
    <location>
        <begin position="322"/>
        <end position="338"/>
    </location>
</feature>
<feature type="transmembrane region" description="Helical" evidence="5">
    <location>
        <begin position="70"/>
        <end position="91"/>
    </location>
</feature>
<proteinExistence type="predicted"/>
<feature type="transmembrane region" description="Helical" evidence="5">
    <location>
        <begin position="29"/>
        <end position="58"/>
    </location>
</feature>
<gene>
    <name evidence="6" type="ordered locus">Rumal_1892</name>
</gene>
<evidence type="ECO:0000256" key="3">
    <source>
        <dbReference type="ARBA" id="ARBA00022989"/>
    </source>
</evidence>
<protein>
    <submittedName>
        <fullName evidence="6">Membrane bound O-acyl transferase MBOAT family protein</fullName>
    </submittedName>
</protein>
<evidence type="ECO:0000313" key="6">
    <source>
        <dbReference type="EMBL" id="ADU22390.1"/>
    </source>
</evidence>
<dbReference type="GO" id="GO:0016746">
    <property type="term" value="F:acyltransferase activity"/>
    <property type="evidence" value="ECO:0007669"/>
    <property type="project" value="TreeGrafter"/>
</dbReference>
<keyword evidence="3 5" id="KW-1133">Transmembrane helix</keyword>
<sequence length="458" mass="51284">MSDLSFLYFFLPVFMGLYLIIPKGLKGKLVLVAGAGLIFCADPVGLIPMGVCILSGYLFGIFIHNFRDKAISKLILVLEIAVNAAAFLLFHRSAFDGSDFMALIGQRSLVKSASVIGVSVMPLHSIAYCVDIFKKKYVCEHRFTTVAEYIAFFPSFAAGPILSFDKIRNKLEEPKPDFDKCANGVRLLMSGIIMKLFISNSMIELWHDVTDIPVNDLPMLSAWLGSLAFTLFFYFEVCAFNYIACGTASMMGIELSNGFRGAANSYSFRALGRRMNPSLYFWSRNYIYRNIRHEGNCFSEFAAIMISVIATMLWYGTSLRNIIFASAVIIILCLEKILETPLIKLPEFLRSILVLFLMIVIMPFMAFSDFKEAQDFIGVMFGAGNSAIDTVSGYLLGAYSFVLITGIIIMFGLLGYLMRKKVFNNEYLRTIIQPVWVIALLIICTAFLVSGENCNYLF</sequence>
<keyword evidence="6" id="KW-0808">Transferase</keyword>
<keyword evidence="2 5" id="KW-0812">Transmembrane</keyword>
<dbReference type="eggNOG" id="COG1696">
    <property type="taxonomic scope" value="Bacteria"/>
</dbReference>
<dbReference type="KEGG" id="ral:Rumal_1892"/>
<dbReference type="InterPro" id="IPR051085">
    <property type="entry name" value="MB_O-acyltransferase"/>
</dbReference>
<feature type="transmembrane region" description="Helical" evidence="5">
    <location>
        <begin position="145"/>
        <end position="164"/>
    </location>
</feature>
<feature type="transmembrane region" description="Helical" evidence="5">
    <location>
        <begin position="6"/>
        <end position="22"/>
    </location>
</feature>
<organism evidence="6 7">
    <name type="scientific">Ruminococcus albus (strain ATCC 27210 / DSM 20455 / JCM 14654 / NCDO 2250 / 7)</name>
    <dbReference type="NCBI Taxonomy" id="697329"/>
    <lineage>
        <taxon>Bacteria</taxon>
        <taxon>Bacillati</taxon>
        <taxon>Bacillota</taxon>
        <taxon>Clostridia</taxon>
        <taxon>Eubacteriales</taxon>
        <taxon>Oscillospiraceae</taxon>
        <taxon>Ruminococcus</taxon>
    </lineage>
</organism>
<evidence type="ECO:0000256" key="2">
    <source>
        <dbReference type="ARBA" id="ARBA00022692"/>
    </source>
</evidence>
<comment type="subcellular location">
    <subcellularLocation>
        <location evidence="1">Membrane</location>
        <topology evidence="1">Multi-pass membrane protein</topology>
    </subcellularLocation>
</comment>
<dbReference type="PANTHER" id="PTHR13285:SF18">
    <property type="entry name" value="PROTEIN-CYSTEINE N-PALMITOYLTRANSFERASE RASP"/>
    <property type="match status" value="1"/>
</dbReference>
<dbReference type="Proteomes" id="UP000006919">
    <property type="component" value="Chromosome"/>
</dbReference>
<feature type="transmembrane region" description="Helical" evidence="5">
    <location>
        <begin position="394"/>
        <end position="418"/>
    </location>
</feature>
<evidence type="ECO:0000256" key="4">
    <source>
        <dbReference type="ARBA" id="ARBA00023136"/>
    </source>
</evidence>
<feature type="transmembrane region" description="Helical" evidence="5">
    <location>
        <begin position="350"/>
        <end position="367"/>
    </location>
</feature>
<accession>E6UAG8</accession>
<keyword evidence="4 5" id="KW-0472">Membrane</keyword>
<feature type="transmembrane region" description="Helical" evidence="5">
    <location>
        <begin position="223"/>
        <end position="244"/>
    </location>
</feature>
<dbReference type="Pfam" id="PF03062">
    <property type="entry name" value="MBOAT"/>
    <property type="match status" value="1"/>
</dbReference>
<reference evidence="6 7" key="1">
    <citation type="journal article" date="2011" name="J. Bacteriol.">
        <title>Complete genome of the cellulolytic ruminal bacterium Ruminococcus albus 7.</title>
        <authorList>
            <person name="Suen G."/>
            <person name="Stevenson D.M."/>
            <person name="Bruce D.C."/>
            <person name="Chertkov O."/>
            <person name="Copeland A."/>
            <person name="Cheng J.F."/>
            <person name="Detter C."/>
            <person name="Detter J.C."/>
            <person name="Goodwin L.A."/>
            <person name="Han C.S."/>
            <person name="Hauser L.J."/>
            <person name="Ivanova N.N."/>
            <person name="Kyrpides N.C."/>
            <person name="Land M.L."/>
            <person name="Lapidus A."/>
            <person name="Lucas S."/>
            <person name="Ovchinnikova G."/>
            <person name="Pitluck S."/>
            <person name="Tapia R."/>
            <person name="Woyke T."/>
            <person name="Boyum J."/>
            <person name="Mead D."/>
            <person name="Weimer P.J."/>
        </authorList>
    </citation>
    <scope>NUCLEOTIDE SEQUENCE [LARGE SCALE GENOMIC DNA]</scope>
    <source>
        <strain evidence="7">ATCC 27210 / DSM 20455 / JCM 14654 / NCDO 2250 / 7</strain>
    </source>
</reference>
<dbReference type="HOGENOM" id="CLU_025255_1_3_9"/>
<dbReference type="GO" id="GO:0016020">
    <property type="term" value="C:membrane"/>
    <property type="evidence" value="ECO:0007669"/>
    <property type="project" value="UniProtKB-SubCell"/>
</dbReference>
<dbReference type="PANTHER" id="PTHR13285">
    <property type="entry name" value="ACYLTRANSFERASE"/>
    <property type="match status" value="1"/>
</dbReference>
<evidence type="ECO:0000256" key="5">
    <source>
        <dbReference type="SAM" id="Phobius"/>
    </source>
</evidence>
<dbReference type="AlphaFoldDB" id="E6UAG8"/>